<dbReference type="PANTHER" id="PTHR43194">
    <property type="entry name" value="HYDROLASE ALPHA/BETA FOLD FAMILY"/>
    <property type="match status" value="1"/>
</dbReference>
<organism evidence="3 4">
    <name type="scientific">Aquibium oceanicum</name>
    <dbReference type="NCBI Taxonomy" id="1670800"/>
    <lineage>
        <taxon>Bacteria</taxon>
        <taxon>Pseudomonadati</taxon>
        <taxon>Pseudomonadota</taxon>
        <taxon>Alphaproteobacteria</taxon>
        <taxon>Hyphomicrobiales</taxon>
        <taxon>Phyllobacteriaceae</taxon>
        <taxon>Aquibium</taxon>
    </lineage>
</organism>
<evidence type="ECO:0000256" key="1">
    <source>
        <dbReference type="SAM" id="Phobius"/>
    </source>
</evidence>
<dbReference type="Gene3D" id="3.40.50.1820">
    <property type="entry name" value="alpha/beta hydrolase"/>
    <property type="match status" value="1"/>
</dbReference>
<dbReference type="OrthoDB" id="9808398at2"/>
<dbReference type="KEGG" id="meso:BSQ44_21750"/>
<feature type="transmembrane region" description="Helical" evidence="1">
    <location>
        <begin position="21"/>
        <end position="41"/>
    </location>
</feature>
<evidence type="ECO:0000259" key="2">
    <source>
        <dbReference type="Pfam" id="PF12146"/>
    </source>
</evidence>
<dbReference type="Proteomes" id="UP000182840">
    <property type="component" value="Chromosome"/>
</dbReference>
<dbReference type="GO" id="GO:0016787">
    <property type="term" value="F:hydrolase activity"/>
    <property type="evidence" value="ECO:0007669"/>
    <property type="project" value="UniProtKB-KW"/>
</dbReference>
<keyword evidence="1" id="KW-0472">Membrane</keyword>
<name>A0A1L3SZ86_9HYPH</name>
<keyword evidence="1" id="KW-0812">Transmembrane</keyword>
<keyword evidence="4" id="KW-1185">Reference proteome</keyword>
<dbReference type="AlphaFoldDB" id="A0A1L3SZ86"/>
<dbReference type="STRING" id="1670800.BSQ44_21750"/>
<keyword evidence="1" id="KW-1133">Transmembrane helix</keyword>
<sequence length="355" mass="37044">MRTACGSQGGHRGGGIVVVKLIVIVATGVVVYFAIALILIASSTPPSGPLEDGGKQGLDFTGTRGDYSDLPEQITFTARDGTALPYRRYEGTAANGRFVVLVHGSGWHGMQFHAMAKKLAADGLGTIIVPDMRGHGEAPATRGDVDHIGQLEEDMADLIDELQRQAGGPAQVVLGGHSSGGGFVVRFAGGAYGDRADAFILMAPFLKYDAPTTRPNSGGWARPATRRIIGLTMLNAVGITALNHLPVISFAMPQEVLDGPYGHTATTSYTYAMTTSFAPRPDFGSDLAAIDEPFLLVGGAADEAFLAERYEETISPHAPGGTYVILPSVSHLGVVSDPGAIAAVEAFLSELPAAR</sequence>
<dbReference type="PANTHER" id="PTHR43194:SF2">
    <property type="entry name" value="PEROXISOMAL MEMBRANE PROTEIN LPX1"/>
    <property type="match status" value="1"/>
</dbReference>
<dbReference type="EMBL" id="CP018171">
    <property type="protein sequence ID" value="APH74749.1"/>
    <property type="molecule type" value="Genomic_DNA"/>
</dbReference>
<gene>
    <name evidence="3" type="ORF">BSQ44_21750</name>
</gene>
<reference evidence="4" key="1">
    <citation type="submission" date="2016-11" db="EMBL/GenBank/DDBJ databases">
        <title>Mesorhizobium oceanicum sp. nov., isolated from deep seawater in South China Sea.</title>
        <authorList>
            <person name="Fu G.-Y."/>
        </authorList>
    </citation>
    <scope>NUCLEOTIDE SEQUENCE [LARGE SCALE GENOMIC DNA]</scope>
    <source>
        <strain evidence="4">B7</strain>
    </source>
</reference>
<feature type="domain" description="Serine aminopeptidase S33" evidence="2">
    <location>
        <begin position="98"/>
        <end position="303"/>
    </location>
</feature>
<proteinExistence type="predicted"/>
<accession>A0A1L3SZ86</accession>
<evidence type="ECO:0000313" key="4">
    <source>
        <dbReference type="Proteomes" id="UP000182840"/>
    </source>
</evidence>
<dbReference type="InterPro" id="IPR029058">
    <property type="entry name" value="AB_hydrolase_fold"/>
</dbReference>
<evidence type="ECO:0000313" key="3">
    <source>
        <dbReference type="EMBL" id="APH74749.1"/>
    </source>
</evidence>
<keyword evidence="3" id="KW-0378">Hydrolase</keyword>
<dbReference type="InterPro" id="IPR050228">
    <property type="entry name" value="Carboxylesterase_BioH"/>
</dbReference>
<protein>
    <submittedName>
        <fullName evidence="3">Alpha/beta hydrolase</fullName>
    </submittedName>
</protein>
<dbReference type="Pfam" id="PF12146">
    <property type="entry name" value="Hydrolase_4"/>
    <property type="match status" value="1"/>
</dbReference>
<dbReference type="SUPFAM" id="SSF53474">
    <property type="entry name" value="alpha/beta-Hydrolases"/>
    <property type="match status" value="1"/>
</dbReference>
<dbReference type="InterPro" id="IPR022742">
    <property type="entry name" value="Hydrolase_4"/>
</dbReference>